<reference evidence="1 2" key="1">
    <citation type="submission" date="2020-09" db="EMBL/GenBank/DDBJ databases">
        <title>Methylomonas albis sp. nov. and Methylomonas fluvii sp. nov.: Two cold-adapted methanotrophs from the River Elbe and an amended description of Methylovulum psychrotolerans strain Eb1.</title>
        <authorList>
            <person name="Bussmann I.K."/>
            <person name="Klings K.-W."/>
            <person name="Warnstedt J."/>
            <person name="Hoppert M."/>
            <person name="Saborowski A."/>
            <person name="Horn F."/>
            <person name="Liebner S."/>
        </authorList>
    </citation>
    <scope>NUCLEOTIDE SEQUENCE [LARGE SCALE GENOMIC DNA]</scope>
    <source>
        <strain evidence="1 2">EbB</strain>
    </source>
</reference>
<dbReference type="Gene3D" id="3.40.50.10400">
    <property type="entry name" value="Hypothetical protein PA1492"/>
    <property type="match status" value="1"/>
</dbReference>
<protein>
    <submittedName>
        <fullName evidence="1">DUF4406 domain-containing protein</fullName>
    </submittedName>
</protein>
<gene>
    <name evidence="1" type="ORF">EBB_21045</name>
</gene>
<dbReference type="EMBL" id="JACXST010000003">
    <property type="protein sequence ID" value="MBD9362940.1"/>
    <property type="molecule type" value="Genomic_DNA"/>
</dbReference>
<dbReference type="Pfam" id="PF14359">
    <property type="entry name" value="DUF4406"/>
    <property type="match status" value="1"/>
</dbReference>
<sequence>MPRLYLAGPMTGIPDYNYPLFNAMAERLRAKGFEVENPAENQAPACGSWAGYMRLALSQLMTCEVVAFLPNWEASRGARLEYQVAKELGLKICLVDDLLNPAVCKEAA</sequence>
<dbReference type="RefSeq" id="WP_192395668.1">
    <property type="nucleotide sequence ID" value="NZ_CAJHIU010000003.1"/>
</dbReference>
<accession>A0ABR9DIK1</accession>
<dbReference type="SUPFAM" id="SSF52309">
    <property type="entry name" value="N-(deoxy)ribosyltransferase-like"/>
    <property type="match status" value="1"/>
</dbReference>
<evidence type="ECO:0000313" key="1">
    <source>
        <dbReference type="EMBL" id="MBD9362940.1"/>
    </source>
</evidence>
<organism evidence="1 2">
    <name type="scientific">Methylomonas fluvii</name>
    <dbReference type="NCBI Taxonomy" id="1854564"/>
    <lineage>
        <taxon>Bacteria</taxon>
        <taxon>Pseudomonadati</taxon>
        <taxon>Pseudomonadota</taxon>
        <taxon>Gammaproteobacteria</taxon>
        <taxon>Methylococcales</taxon>
        <taxon>Methylococcaceae</taxon>
        <taxon>Methylomonas</taxon>
    </lineage>
</organism>
<dbReference type="Proteomes" id="UP000641152">
    <property type="component" value="Unassembled WGS sequence"/>
</dbReference>
<name>A0ABR9DIK1_9GAMM</name>
<dbReference type="InterPro" id="IPR025518">
    <property type="entry name" value="DUF4406"/>
</dbReference>
<proteinExistence type="predicted"/>
<evidence type="ECO:0000313" key="2">
    <source>
        <dbReference type="Proteomes" id="UP000641152"/>
    </source>
</evidence>
<keyword evidence="2" id="KW-1185">Reference proteome</keyword>
<comment type="caution">
    <text evidence="1">The sequence shown here is derived from an EMBL/GenBank/DDBJ whole genome shotgun (WGS) entry which is preliminary data.</text>
</comment>